<gene>
    <name evidence="2" type="ORF">ISU02_19725</name>
</gene>
<name>A0ABS0A0C0_9FIRM</name>
<comment type="caution">
    <text evidence="2">The sequence shown here is derived from an EMBL/GenBank/DDBJ whole genome shotgun (WGS) entry which is preliminary data.</text>
</comment>
<feature type="transmembrane region" description="Helical" evidence="1">
    <location>
        <begin position="63"/>
        <end position="80"/>
    </location>
</feature>
<feature type="transmembrane region" description="Helical" evidence="1">
    <location>
        <begin position="32"/>
        <end position="51"/>
    </location>
</feature>
<dbReference type="InterPro" id="IPR008875">
    <property type="entry name" value="TraX"/>
</dbReference>
<keyword evidence="1" id="KW-1133">Transmembrane helix</keyword>
<keyword evidence="1" id="KW-0472">Membrane</keyword>
<reference evidence="2 3" key="1">
    <citation type="submission" date="2020-11" db="EMBL/GenBank/DDBJ databases">
        <title>Fusibacter basophilias sp. nov.</title>
        <authorList>
            <person name="Qiu D."/>
        </authorList>
    </citation>
    <scope>NUCLEOTIDE SEQUENCE [LARGE SCALE GENOMIC DNA]</scope>
    <source>
        <strain evidence="2 3">Q10-2</strain>
    </source>
</reference>
<keyword evidence="1" id="KW-0812">Transmembrane</keyword>
<keyword evidence="3" id="KW-1185">Reference proteome</keyword>
<evidence type="ECO:0000313" key="2">
    <source>
        <dbReference type="EMBL" id="MBF4695329.1"/>
    </source>
</evidence>
<protein>
    <recommendedName>
        <fullName evidence="4">TraX protein</fullName>
    </recommendedName>
</protein>
<dbReference type="RefSeq" id="WP_194703569.1">
    <property type="nucleotide sequence ID" value="NZ_JADKNH010000015.1"/>
</dbReference>
<sequence length="224" mass="26217">MKKSFFSATGLKCIAIVAMVMDHIGAELLNDFYLLRIVGRLTLPIMAYFIAIGYEKTHDLKRYVGRLLFWGVLSIVPYAYYFESDYQNVLFTLAVGLVLLWALDQIKAADIQWVLIFMVCIAVTVFQFDSFFLAIGMILIFRYYRDHSTKLYFSFTFLLGFYQALLLYLYKDWSQPHLWIQNASILALPLLHRYNGTRSAFKFGFYTFYPLHLIVLLGIKTFLF</sequence>
<feature type="transmembrane region" description="Helical" evidence="1">
    <location>
        <begin position="152"/>
        <end position="170"/>
    </location>
</feature>
<feature type="transmembrane region" description="Helical" evidence="1">
    <location>
        <begin position="115"/>
        <end position="140"/>
    </location>
</feature>
<dbReference type="EMBL" id="JADKNH010000015">
    <property type="protein sequence ID" value="MBF4695329.1"/>
    <property type="molecule type" value="Genomic_DNA"/>
</dbReference>
<proteinExistence type="predicted"/>
<feature type="transmembrane region" description="Helical" evidence="1">
    <location>
        <begin position="86"/>
        <end position="103"/>
    </location>
</feature>
<dbReference type="Proteomes" id="UP000614200">
    <property type="component" value="Unassembled WGS sequence"/>
</dbReference>
<organism evidence="2 3">
    <name type="scientific">Fusibacter ferrireducens</name>
    <dbReference type="NCBI Taxonomy" id="2785058"/>
    <lineage>
        <taxon>Bacteria</taxon>
        <taxon>Bacillati</taxon>
        <taxon>Bacillota</taxon>
        <taxon>Clostridia</taxon>
        <taxon>Eubacteriales</taxon>
        <taxon>Eubacteriales Family XII. Incertae Sedis</taxon>
        <taxon>Fusibacter</taxon>
    </lineage>
</organism>
<evidence type="ECO:0008006" key="4">
    <source>
        <dbReference type="Google" id="ProtNLM"/>
    </source>
</evidence>
<dbReference type="Pfam" id="PF05857">
    <property type="entry name" value="TraX"/>
    <property type="match status" value="1"/>
</dbReference>
<accession>A0ABS0A0C0</accession>
<evidence type="ECO:0000256" key="1">
    <source>
        <dbReference type="SAM" id="Phobius"/>
    </source>
</evidence>
<evidence type="ECO:0000313" key="3">
    <source>
        <dbReference type="Proteomes" id="UP000614200"/>
    </source>
</evidence>
<feature type="transmembrane region" description="Helical" evidence="1">
    <location>
        <begin position="203"/>
        <end position="223"/>
    </location>
</feature>